<dbReference type="AlphaFoldDB" id="A0AAE0K414"/>
<gene>
    <name evidence="1" type="ORF">B0T24DRAFT_708287</name>
</gene>
<name>A0AAE0K414_9PEZI</name>
<protein>
    <submittedName>
        <fullName evidence="1">Uncharacterized protein</fullName>
    </submittedName>
</protein>
<reference evidence="1" key="2">
    <citation type="submission" date="2023-06" db="EMBL/GenBank/DDBJ databases">
        <authorList>
            <consortium name="Lawrence Berkeley National Laboratory"/>
            <person name="Haridas S."/>
            <person name="Hensen N."/>
            <person name="Bonometti L."/>
            <person name="Westerberg I."/>
            <person name="Brannstrom I.O."/>
            <person name="Guillou S."/>
            <person name="Cros-Aarteil S."/>
            <person name="Calhoun S."/>
            <person name="Kuo A."/>
            <person name="Mondo S."/>
            <person name="Pangilinan J."/>
            <person name="Riley R."/>
            <person name="Labutti K."/>
            <person name="Andreopoulos B."/>
            <person name="Lipzen A."/>
            <person name="Chen C."/>
            <person name="Yanf M."/>
            <person name="Daum C."/>
            <person name="Ng V."/>
            <person name="Clum A."/>
            <person name="Steindorff A."/>
            <person name="Ohm R."/>
            <person name="Martin F."/>
            <person name="Silar P."/>
            <person name="Natvig D."/>
            <person name="Lalanne C."/>
            <person name="Gautier V."/>
            <person name="Ament-Velasquez S.L."/>
            <person name="Kruys A."/>
            <person name="Hutchinson M.I."/>
            <person name="Powell A.J."/>
            <person name="Barry K."/>
            <person name="Miller A.N."/>
            <person name="Grigoriev I.V."/>
            <person name="Debuchy R."/>
            <person name="Gladieux P."/>
            <person name="Thoren M.H."/>
            <person name="Johannesson H."/>
        </authorList>
    </citation>
    <scope>NUCLEOTIDE SEQUENCE</scope>
    <source>
        <strain evidence="1">CBS 958.72</strain>
    </source>
</reference>
<proteinExistence type="predicted"/>
<organism evidence="1 2">
    <name type="scientific">Lasiosphaeria ovina</name>
    <dbReference type="NCBI Taxonomy" id="92902"/>
    <lineage>
        <taxon>Eukaryota</taxon>
        <taxon>Fungi</taxon>
        <taxon>Dikarya</taxon>
        <taxon>Ascomycota</taxon>
        <taxon>Pezizomycotina</taxon>
        <taxon>Sordariomycetes</taxon>
        <taxon>Sordariomycetidae</taxon>
        <taxon>Sordariales</taxon>
        <taxon>Lasiosphaeriaceae</taxon>
        <taxon>Lasiosphaeria</taxon>
    </lineage>
</organism>
<sequence>MDGTDRYLPAAALKLRLIAPEVADNPGSDTLDLEDAFKWTGKRIVDWIDGVINNVDDDEVVREKLKAMATLLKSLSRRERDPSLETGTGTYVAGNEFFAYKGYDPGHHIYRHGDLDPKGKGMIYKLKSFQFADIDLWSPYDLLGYLLMALGMDPPNATKRNFYLPLTAMYAKWCSKLAGHHPNDKNVPNDQIRPGNWPTVYQCTWLPRTEEAQLWHGTIRFALGASFQGADFRKPMEGPGVNNGWRARIIEGRKNQLQTKGFLPKNVKGDVLPPEKNKKAAWGNCGEVYPFLTMFRLV</sequence>
<evidence type="ECO:0000313" key="1">
    <source>
        <dbReference type="EMBL" id="KAK3369578.1"/>
    </source>
</evidence>
<comment type="caution">
    <text evidence="1">The sequence shown here is derived from an EMBL/GenBank/DDBJ whole genome shotgun (WGS) entry which is preliminary data.</text>
</comment>
<keyword evidence="2" id="KW-1185">Reference proteome</keyword>
<accession>A0AAE0K414</accession>
<dbReference type="EMBL" id="JAULSN010000006">
    <property type="protein sequence ID" value="KAK3369578.1"/>
    <property type="molecule type" value="Genomic_DNA"/>
</dbReference>
<feature type="non-terminal residue" evidence="1">
    <location>
        <position position="298"/>
    </location>
</feature>
<dbReference type="Proteomes" id="UP001287356">
    <property type="component" value="Unassembled WGS sequence"/>
</dbReference>
<reference evidence="1" key="1">
    <citation type="journal article" date="2023" name="Mol. Phylogenet. Evol.">
        <title>Genome-scale phylogeny and comparative genomics of the fungal order Sordariales.</title>
        <authorList>
            <person name="Hensen N."/>
            <person name="Bonometti L."/>
            <person name="Westerberg I."/>
            <person name="Brannstrom I.O."/>
            <person name="Guillou S."/>
            <person name="Cros-Aarteil S."/>
            <person name="Calhoun S."/>
            <person name="Haridas S."/>
            <person name="Kuo A."/>
            <person name="Mondo S."/>
            <person name="Pangilinan J."/>
            <person name="Riley R."/>
            <person name="LaButti K."/>
            <person name="Andreopoulos B."/>
            <person name="Lipzen A."/>
            <person name="Chen C."/>
            <person name="Yan M."/>
            <person name="Daum C."/>
            <person name="Ng V."/>
            <person name="Clum A."/>
            <person name="Steindorff A."/>
            <person name="Ohm R.A."/>
            <person name="Martin F."/>
            <person name="Silar P."/>
            <person name="Natvig D.O."/>
            <person name="Lalanne C."/>
            <person name="Gautier V."/>
            <person name="Ament-Velasquez S.L."/>
            <person name="Kruys A."/>
            <person name="Hutchinson M.I."/>
            <person name="Powell A.J."/>
            <person name="Barry K."/>
            <person name="Miller A.N."/>
            <person name="Grigoriev I.V."/>
            <person name="Debuchy R."/>
            <person name="Gladieux P."/>
            <person name="Hiltunen Thoren M."/>
            <person name="Johannesson H."/>
        </authorList>
    </citation>
    <scope>NUCLEOTIDE SEQUENCE</scope>
    <source>
        <strain evidence="1">CBS 958.72</strain>
    </source>
</reference>
<evidence type="ECO:0000313" key="2">
    <source>
        <dbReference type="Proteomes" id="UP001287356"/>
    </source>
</evidence>